<dbReference type="OrthoDB" id="190098at2759"/>
<dbReference type="PANTHER" id="PTHR21292">
    <property type="entry name" value="EXOCYST COMPLEX COMPONENT SEC6-RELATED"/>
    <property type="match status" value="1"/>
</dbReference>
<comment type="similarity">
    <text evidence="1">Belongs to the SEC6 family.</text>
</comment>
<evidence type="ECO:0000313" key="5">
    <source>
        <dbReference type="Proteomes" id="UP000241769"/>
    </source>
</evidence>
<dbReference type="InterPro" id="IPR042532">
    <property type="entry name" value="EXOC3/Sec6_C"/>
</dbReference>
<dbReference type="InterPro" id="IPR010326">
    <property type="entry name" value="EXOC3/Sec6"/>
</dbReference>
<dbReference type="GO" id="GO:0000149">
    <property type="term" value="F:SNARE binding"/>
    <property type="evidence" value="ECO:0007669"/>
    <property type="project" value="TreeGrafter"/>
</dbReference>
<dbReference type="Gene3D" id="1.10.357.50">
    <property type="match status" value="1"/>
</dbReference>
<evidence type="ECO:0000313" key="4">
    <source>
        <dbReference type="EMBL" id="PRP80263.1"/>
    </source>
</evidence>
<dbReference type="EMBL" id="MDYQ01000155">
    <property type="protein sequence ID" value="PRP80263.1"/>
    <property type="molecule type" value="Genomic_DNA"/>
</dbReference>
<organism evidence="4 5">
    <name type="scientific">Planoprotostelium fungivorum</name>
    <dbReference type="NCBI Taxonomy" id="1890364"/>
    <lineage>
        <taxon>Eukaryota</taxon>
        <taxon>Amoebozoa</taxon>
        <taxon>Evosea</taxon>
        <taxon>Variosea</taxon>
        <taxon>Cavosteliida</taxon>
        <taxon>Cavosteliaceae</taxon>
        <taxon>Planoprotostelium</taxon>
    </lineage>
</organism>
<dbReference type="Gene3D" id="3.20.20.190">
    <property type="entry name" value="Phosphatidylinositol (PI) phosphodiesterase"/>
    <property type="match status" value="1"/>
</dbReference>
<keyword evidence="3" id="KW-0268">Exocytosis</keyword>
<sequence>MEEIDKLETCRWKQFELQTSQAATRKLGEQLSIAYHLQNVEALKFSIVHRKTMLEVKTMVQSLLEEAKESYRLLDVSNAYVKQMESSFENTEELCYEVQSQIGHDEHSVIREVSRTRNNLALILKELGRLTKIPEQGNPANHLLTSSHMMQVYHEVQQLETMRDDAYRHTGTDPEEIQALELCFKPVDQLIADFESQLLEVGNQALDLAQKRPSVLVKALQVVERQEEYDKLLRAKLVSQKKDPDDDRNSRLFKRYKERFFIQMKAKVTDRFESTFLNCDTAGQTLREIQNIIDDLTTVLDEVIQCFPPTWNIFEFFFKEYHIRFNTMFMVYSTDPTKITPQEIIDLISWVNSEYEPQLARLGIPDPQPRLVEALEPLYDHYREHIRKLMDEWSTNIIEQDKEKEPEMVGGHYVTLAPTMLFESIHTQINVGKMAQESKFLNEVLQECVVTFSVFQEMISRVLREEWRELPMEFIMAQVNNGSNCCDQVEDMAQYMIGLLDDQYKMQIEASFPPISKGFHEVSMEAVQIIVEVIFGDLEAPLQQLFQPEWYEGALTRGRSRSESINIGHLCVAGIINTIESYLSDIDGVIMEGYFKKLAVACMDRIVDEYVIQLFSRKQFFEDDTRIMMEVFSKHVKPATVETRLKILSDLRGLIDAEADMISLYLHGLLQRHPDATMSVVEALLRMRKDLSKSEMSEALGGCSKIMEQHRSTGENAPDGFRQSHRALEFRSMTTPPAADRAEPYLKQACSNGDGIRDPYMFDMLRGYLFLIVLFFGIAICLPVTLKSEELPSVWHPVKVPHTTLNILKNLESSLSSMGLSVSRVLSQTHNREELIRKEHATHITKKLNDTGYGGVEKLIDLMKGDECDRSFLGLCKRGTLKIDPWLLNTLELQRNLSRDLPLNYFPFLATHNSYNNRADGYGEYNGDLLIDHLLKVIFSGEDYVWIYAQQEYSMTDQLRMGIRALHLDPHYVFGAVRLCHSGADIAFVDTIAKLYFEYYNETMDWNSANLFCSPWDRTWTEGLTEIKEWLDLPENKEEFVFIHHDEQKYFTWNQTELVEGPIRDIFGDMLFTPPELMHKYGGRWPSTNELIAQGKRILFQSEITYGAHNGTLIFKPFLIPGWMKNCIKYFTEYPECGGYEPGTWSNWGGEGQMATPFYDGSKDCGVVTPQNAGKFIECAPSYLGFDEVSPTLLRSAVWTWREGEPSRPGCAVLHEDGRWTSQDCGEEIHRATRGIGLWVVADEARWGDEEGIRPGFQFTIPQTGHEQRQLLDVMRREKIEKEHAKAVTYSLRYN</sequence>
<dbReference type="SUPFAM" id="SSF51695">
    <property type="entry name" value="PLC-like phosphodiesterases"/>
    <property type="match status" value="1"/>
</dbReference>
<gene>
    <name evidence="4" type="ORF">PROFUN_12730</name>
</gene>
<accession>A0A2P6N8I3</accession>
<keyword evidence="5" id="KW-1185">Reference proteome</keyword>
<comment type="caution">
    <text evidence="4">The sequence shown here is derived from an EMBL/GenBank/DDBJ whole genome shotgun (WGS) entry which is preliminary data.</text>
</comment>
<evidence type="ECO:0000256" key="3">
    <source>
        <dbReference type="ARBA" id="ARBA00022483"/>
    </source>
</evidence>
<name>A0A2P6N8I3_9EUKA</name>
<dbReference type="GO" id="GO:0006629">
    <property type="term" value="P:lipid metabolic process"/>
    <property type="evidence" value="ECO:0007669"/>
    <property type="project" value="InterPro"/>
</dbReference>
<dbReference type="Proteomes" id="UP000241769">
    <property type="component" value="Unassembled WGS sequence"/>
</dbReference>
<dbReference type="PANTHER" id="PTHR21292:SF1">
    <property type="entry name" value="EXOCYST COMPLEX COMPONENT 3"/>
    <property type="match status" value="1"/>
</dbReference>
<dbReference type="InterPro" id="IPR017946">
    <property type="entry name" value="PLC-like_Pdiesterase_TIM-brl"/>
</dbReference>
<reference evidence="4 5" key="1">
    <citation type="journal article" date="2018" name="Genome Biol. Evol.">
        <title>Multiple Roots of Fruiting Body Formation in Amoebozoa.</title>
        <authorList>
            <person name="Hillmann F."/>
            <person name="Forbes G."/>
            <person name="Novohradska S."/>
            <person name="Ferling I."/>
            <person name="Riege K."/>
            <person name="Groth M."/>
            <person name="Westermann M."/>
            <person name="Marz M."/>
            <person name="Spaller T."/>
            <person name="Winckler T."/>
            <person name="Schaap P."/>
            <person name="Glockner G."/>
        </authorList>
    </citation>
    <scope>NUCLEOTIDE SEQUENCE [LARGE SCALE GENOMIC DNA]</scope>
    <source>
        <strain evidence="4 5">Jena</strain>
    </source>
</reference>
<dbReference type="STRING" id="1890364.A0A2P6N8I3"/>
<dbReference type="GO" id="GO:0006887">
    <property type="term" value="P:exocytosis"/>
    <property type="evidence" value="ECO:0007669"/>
    <property type="project" value="UniProtKB-KW"/>
</dbReference>
<protein>
    <submittedName>
        <fullName evidence="4">Uncharacterized protein</fullName>
    </submittedName>
</protein>
<dbReference type="GO" id="GO:0000145">
    <property type="term" value="C:exocyst"/>
    <property type="evidence" value="ECO:0007669"/>
    <property type="project" value="InterPro"/>
</dbReference>
<dbReference type="GO" id="GO:0051601">
    <property type="term" value="P:exocyst localization"/>
    <property type="evidence" value="ECO:0007669"/>
    <property type="project" value="TreeGrafter"/>
</dbReference>
<dbReference type="Gene3D" id="1.10.357.70">
    <property type="entry name" value="Exocyst complex component Sec6, C-terminal domain"/>
    <property type="match status" value="1"/>
</dbReference>
<evidence type="ECO:0000256" key="2">
    <source>
        <dbReference type="ARBA" id="ARBA00022448"/>
    </source>
</evidence>
<proteinExistence type="inferred from homology"/>
<keyword evidence="2" id="KW-0813">Transport</keyword>
<dbReference type="Pfam" id="PF06046">
    <property type="entry name" value="Sec6"/>
    <property type="match status" value="1"/>
</dbReference>
<dbReference type="GO" id="GO:0008081">
    <property type="term" value="F:phosphoric diester hydrolase activity"/>
    <property type="evidence" value="ECO:0007669"/>
    <property type="project" value="InterPro"/>
</dbReference>
<evidence type="ECO:0000256" key="1">
    <source>
        <dbReference type="ARBA" id="ARBA00009447"/>
    </source>
</evidence>
<dbReference type="FunCoup" id="A0A2P6N8I3">
    <property type="interactions" value="303"/>
</dbReference>
<dbReference type="InParanoid" id="A0A2P6N8I3"/>